<dbReference type="InterPro" id="IPR032675">
    <property type="entry name" value="LRR_dom_sf"/>
</dbReference>
<dbReference type="PROSITE" id="PS50837">
    <property type="entry name" value="NACHT"/>
    <property type="match status" value="1"/>
</dbReference>
<dbReference type="SUPFAM" id="SSF52540">
    <property type="entry name" value="P-loop containing nucleoside triphosphate hydrolases"/>
    <property type="match status" value="1"/>
</dbReference>
<evidence type="ECO:0000313" key="4">
    <source>
        <dbReference type="EMBL" id="QPP07563.1"/>
    </source>
</evidence>
<dbReference type="PANTHER" id="PTHR46844:SF1">
    <property type="entry name" value="SLR5058 PROTEIN"/>
    <property type="match status" value="1"/>
</dbReference>
<dbReference type="GO" id="GO:0005524">
    <property type="term" value="F:ATP binding"/>
    <property type="evidence" value="ECO:0007669"/>
    <property type="project" value="UniProtKB-KW"/>
</dbReference>
<organism evidence="4 5">
    <name type="scientific">Streptomyces bathyalis</name>
    <dbReference type="NCBI Taxonomy" id="2710756"/>
    <lineage>
        <taxon>Bacteria</taxon>
        <taxon>Bacillati</taxon>
        <taxon>Actinomycetota</taxon>
        <taxon>Actinomycetes</taxon>
        <taxon>Kitasatosporales</taxon>
        <taxon>Streptomycetaceae</taxon>
        <taxon>Streptomyces</taxon>
    </lineage>
</organism>
<name>A0A7T1T746_9ACTN</name>
<dbReference type="Gene3D" id="3.80.10.10">
    <property type="entry name" value="Ribonuclease Inhibitor"/>
    <property type="match status" value="1"/>
</dbReference>
<dbReference type="InterPro" id="IPR054547">
    <property type="entry name" value="NNH1"/>
</dbReference>
<evidence type="ECO:0000256" key="2">
    <source>
        <dbReference type="ARBA" id="ARBA00022840"/>
    </source>
</evidence>
<accession>A0A7T1T746</accession>
<keyword evidence="1" id="KW-0547">Nucleotide-binding</keyword>
<sequence length="1058" mass="118396">MDAVTTAGLRLGSAVVGPLIKKLFRAEEAGAGLIDQPVRIASLVSIGGEKRSMNWRDLEKLAEELVDRAVGAHGPHDLPEEYDGIVLALAETLSTLGQVDMDDVQAVRLGHDGLAEALRRNEQRLISRFALSRDAELLYDRLLRLACLHIIDFFTKRSTFVARTLVEQSRQTERLVRTLDLIVERLPAPHSEDAKFEERYRRYLVQRHGRLTIFGIDVDDEWPLDDAYLSLEANDSETRPLSAALEGDHGYEHRLPRRAEQALAGLERVLLRGVAGSGKTTLVQWLAVTAAENRLSGSLAHLMGRVPFVLPLRTLTRAGSELPPPRDFLSSVGCPHTPPTGWAERALSAGRGLLLVDGIDEVPEPQRDGTRRWLRELVEEFPGNVCIVTGRPSAVREGWLSDDEFHELSLAPMSREDVGAFIERWHHAAKMEEARAEALLTAVRSRQDLSRLATNPLMCGLLCALHRTSHGYLPRGREELYEAALRMLLERRDRQRSIEHELRMDARSQTMLLERLAYWLIRNGHSQMERADVVDLIDQALPTMHRDAVRGSAEDVYRHLLDRSGLLREPAEGVVDFVHRTFQDYLAARAAIENRDFPLLVRNAHLDQWEDVVRMAVAHGRPEERKRLLKQLIKRGDTVRKHRVRLHLLAMACLEHATQLDPDIRREVEQRAAALIPPRTSGEAESLAGVGQVVLQVLPAPEGLTDDEAEAVVFVATEVATDAALPKLAEFRDHPSYQVRQALLRNWDAFDPERFNAEILSGLPLDGKPHLWVANRAELAALRNFLDYPYLALFSDFSEEEISEALEGRRPRELSLGSERLTDLNFLGCVHSLERLSLVDGETITDLTPLANLPLKNLLLRKMSRLQDFRCLNSLSGLHSLELMDGVPCLDLRTLPTQAPLTFLGIPSTVTDLTQIGAWQELEALSIHPSDLLPSSEGAVPNSDSLAAVAELPVLNRLGVAPPVLQAFRESRINLSGVTHLNVFNIEEEQDIRGLAPVFPELRELVLSRAGPTWTEVDTGQLSEFGNLSAVRANGWVRLANPDRLPQVNVSQRLDSRY</sequence>
<keyword evidence="2" id="KW-0067">ATP-binding</keyword>
<dbReference type="Pfam" id="PF22733">
    <property type="entry name" value="NNH1"/>
    <property type="match status" value="1"/>
</dbReference>
<evidence type="ECO:0000259" key="3">
    <source>
        <dbReference type="PROSITE" id="PS50837"/>
    </source>
</evidence>
<dbReference type="RefSeq" id="WP_197351372.1">
    <property type="nucleotide sequence ID" value="NZ_CP048882.1"/>
</dbReference>
<dbReference type="Pfam" id="PF05729">
    <property type="entry name" value="NACHT"/>
    <property type="match status" value="1"/>
</dbReference>
<dbReference type="Proteomes" id="UP000595046">
    <property type="component" value="Chromosome"/>
</dbReference>
<dbReference type="Gene3D" id="3.40.50.300">
    <property type="entry name" value="P-loop containing nucleotide triphosphate hydrolases"/>
    <property type="match status" value="1"/>
</dbReference>
<evidence type="ECO:0000313" key="5">
    <source>
        <dbReference type="Proteomes" id="UP000595046"/>
    </source>
</evidence>
<protein>
    <submittedName>
        <fullName evidence="4">NACHT domain-containing protein</fullName>
    </submittedName>
</protein>
<feature type="domain" description="NACHT" evidence="3">
    <location>
        <begin position="267"/>
        <end position="593"/>
    </location>
</feature>
<dbReference type="PANTHER" id="PTHR46844">
    <property type="entry name" value="SLR5058 PROTEIN"/>
    <property type="match status" value="1"/>
</dbReference>
<dbReference type="EMBL" id="CP048882">
    <property type="protein sequence ID" value="QPP07563.1"/>
    <property type="molecule type" value="Genomic_DNA"/>
</dbReference>
<keyword evidence="5" id="KW-1185">Reference proteome</keyword>
<dbReference type="AlphaFoldDB" id="A0A7T1T746"/>
<reference evidence="5" key="1">
    <citation type="submission" date="2020-02" db="EMBL/GenBank/DDBJ databases">
        <title>Streptomyces sp. ASO4wet.</title>
        <authorList>
            <person name="Risdian C."/>
            <person name="Landwehr W."/>
            <person name="Schupp P."/>
            <person name="Wink J."/>
        </authorList>
    </citation>
    <scope>NUCLEOTIDE SEQUENCE [LARGE SCALE GENOMIC DNA]</scope>
    <source>
        <strain evidence="5">ASO4wet</strain>
    </source>
</reference>
<dbReference type="InterPro" id="IPR007111">
    <property type="entry name" value="NACHT_NTPase"/>
</dbReference>
<proteinExistence type="predicted"/>
<dbReference type="InterPro" id="IPR027417">
    <property type="entry name" value="P-loop_NTPase"/>
</dbReference>
<gene>
    <name evidence="4" type="ORF">G4Z16_15510</name>
</gene>
<dbReference type="KEGG" id="sbat:G4Z16_15510"/>
<evidence type="ECO:0000256" key="1">
    <source>
        <dbReference type="ARBA" id="ARBA00022741"/>
    </source>
</evidence>